<keyword evidence="2" id="KW-1185">Reference proteome</keyword>
<name>A0AAE0KZW2_9CHLO</name>
<reference evidence="1 2" key="1">
    <citation type="journal article" date="2015" name="Genome Biol. Evol.">
        <title>Comparative Genomics of a Bacterivorous Green Alga Reveals Evolutionary Causalities and Consequences of Phago-Mixotrophic Mode of Nutrition.</title>
        <authorList>
            <person name="Burns J.A."/>
            <person name="Paasch A."/>
            <person name="Narechania A."/>
            <person name="Kim E."/>
        </authorList>
    </citation>
    <scope>NUCLEOTIDE SEQUENCE [LARGE SCALE GENOMIC DNA]</scope>
    <source>
        <strain evidence="1 2">PLY_AMNH</strain>
    </source>
</reference>
<dbReference type="Proteomes" id="UP001190700">
    <property type="component" value="Unassembled WGS sequence"/>
</dbReference>
<evidence type="ECO:0000313" key="2">
    <source>
        <dbReference type="Proteomes" id="UP001190700"/>
    </source>
</evidence>
<evidence type="ECO:0000313" key="1">
    <source>
        <dbReference type="EMBL" id="KAK3266896.1"/>
    </source>
</evidence>
<dbReference type="AlphaFoldDB" id="A0AAE0KZW2"/>
<protein>
    <submittedName>
        <fullName evidence="1">Uncharacterized protein</fullName>
    </submittedName>
</protein>
<proteinExistence type="predicted"/>
<sequence>MAASPYTARQFIAQASVGLAGISVLCYTQRDLLFGSAVPADLGSSESPGEVLLKALELEKSKTATHYWQGDASVSGSGSSSPGRTAK</sequence>
<gene>
    <name evidence="1" type="ORF">CYMTET_24513</name>
</gene>
<accession>A0AAE0KZW2</accession>
<dbReference type="EMBL" id="LGRX02012768">
    <property type="protein sequence ID" value="KAK3266896.1"/>
    <property type="molecule type" value="Genomic_DNA"/>
</dbReference>
<organism evidence="1 2">
    <name type="scientific">Cymbomonas tetramitiformis</name>
    <dbReference type="NCBI Taxonomy" id="36881"/>
    <lineage>
        <taxon>Eukaryota</taxon>
        <taxon>Viridiplantae</taxon>
        <taxon>Chlorophyta</taxon>
        <taxon>Pyramimonadophyceae</taxon>
        <taxon>Pyramimonadales</taxon>
        <taxon>Pyramimonadaceae</taxon>
        <taxon>Cymbomonas</taxon>
    </lineage>
</organism>
<comment type="caution">
    <text evidence="1">The sequence shown here is derived from an EMBL/GenBank/DDBJ whole genome shotgun (WGS) entry which is preliminary data.</text>
</comment>